<proteinExistence type="predicted"/>
<dbReference type="AlphaFoldDB" id="A0A2U2JCD3"/>
<evidence type="ECO:0000313" key="3">
    <source>
        <dbReference type="Proteomes" id="UP000245670"/>
    </source>
</evidence>
<dbReference type="SUPFAM" id="SSF55729">
    <property type="entry name" value="Acyl-CoA N-acyltransferases (Nat)"/>
    <property type="match status" value="1"/>
</dbReference>
<dbReference type="Proteomes" id="UP000245670">
    <property type="component" value="Unassembled WGS sequence"/>
</dbReference>
<dbReference type="InterPro" id="IPR000182">
    <property type="entry name" value="GNAT_dom"/>
</dbReference>
<dbReference type="InterPro" id="IPR051531">
    <property type="entry name" value="N-acetyltransferase"/>
</dbReference>
<dbReference type="PANTHER" id="PTHR43792">
    <property type="entry name" value="GNAT FAMILY, PUTATIVE (AFU_ORTHOLOGUE AFUA_3G00765)-RELATED-RELATED"/>
    <property type="match status" value="1"/>
</dbReference>
<keyword evidence="3" id="KW-1185">Reference proteome</keyword>
<dbReference type="Pfam" id="PF13302">
    <property type="entry name" value="Acetyltransf_3"/>
    <property type="match status" value="1"/>
</dbReference>
<dbReference type="InterPro" id="IPR016181">
    <property type="entry name" value="Acyl_CoA_acyltransferase"/>
</dbReference>
<keyword evidence="2" id="KW-0808">Transferase</keyword>
<dbReference type="OrthoDB" id="9788916at2"/>
<dbReference type="RefSeq" id="WP_109404303.1">
    <property type="nucleotide sequence ID" value="NZ_QFFG01000002.1"/>
</dbReference>
<feature type="domain" description="N-acetyltransferase" evidence="1">
    <location>
        <begin position="9"/>
        <end position="156"/>
    </location>
</feature>
<protein>
    <submittedName>
        <fullName evidence="2">GNAT family N-acetyltransferase</fullName>
    </submittedName>
</protein>
<sequence>MQFYLETERLILREIQDSDVNGMFELDSDAKVHHYLGRNPISTKQEAKKNINFIRQQYKEFKIGRFAVIEKKSGEFMGWSGLKLNKGKKEALNGYQNFIDIGYRFIPRFWNKGYGLESAVACLNYGFTKKNYNVIYGAADIENIGSNKILQKIGLQFVNEFDYKYEQNIIKVNWYELKKENYGK</sequence>
<dbReference type="Gene3D" id="3.40.630.30">
    <property type="match status" value="1"/>
</dbReference>
<evidence type="ECO:0000313" key="2">
    <source>
        <dbReference type="EMBL" id="PWG05972.1"/>
    </source>
</evidence>
<comment type="caution">
    <text evidence="2">The sequence shown here is derived from an EMBL/GenBank/DDBJ whole genome shotgun (WGS) entry which is preliminary data.</text>
</comment>
<reference evidence="2 3" key="1">
    <citation type="submission" date="2018-05" db="EMBL/GenBank/DDBJ databases">
        <title>Polaribacter aquimarinus sp. nov., isolated from sediment in a sediment of sea.</title>
        <authorList>
            <person name="Lu D."/>
        </authorList>
    </citation>
    <scope>NUCLEOTIDE SEQUENCE [LARGE SCALE GENOMIC DNA]</scope>
    <source>
        <strain evidence="2 3">ZY113</strain>
    </source>
</reference>
<dbReference type="EMBL" id="QFFG01000002">
    <property type="protein sequence ID" value="PWG05972.1"/>
    <property type="molecule type" value="Genomic_DNA"/>
</dbReference>
<accession>A0A2U2JCD3</accession>
<name>A0A2U2JCD3_9FLAO</name>
<evidence type="ECO:0000259" key="1">
    <source>
        <dbReference type="Pfam" id="PF13302"/>
    </source>
</evidence>
<gene>
    <name evidence="2" type="ORF">DIS07_05915</name>
</gene>
<dbReference type="GO" id="GO:0016747">
    <property type="term" value="F:acyltransferase activity, transferring groups other than amino-acyl groups"/>
    <property type="evidence" value="ECO:0007669"/>
    <property type="project" value="InterPro"/>
</dbReference>
<dbReference type="PANTHER" id="PTHR43792:SF16">
    <property type="entry name" value="N-ACETYLTRANSFERASE DOMAIN-CONTAINING PROTEIN"/>
    <property type="match status" value="1"/>
</dbReference>
<organism evidence="2 3">
    <name type="scientific">Polaribacter aquimarinus</name>
    <dbReference type="NCBI Taxonomy" id="2100726"/>
    <lineage>
        <taxon>Bacteria</taxon>
        <taxon>Pseudomonadati</taxon>
        <taxon>Bacteroidota</taxon>
        <taxon>Flavobacteriia</taxon>
        <taxon>Flavobacteriales</taxon>
        <taxon>Flavobacteriaceae</taxon>
    </lineage>
</organism>